<dbReference type="InterPro" id="IPR000182">
    <property type="entry name" value="GNAT_dom"/>
</dbReference>
<name>A0ABU4GIH5_9CLOT</name>
<sequence length="360" mass="41465">MVKEREVKLKNKTGDTLFLLLREYRKGDEEGMIACIREEYGETYFKTDLYDPEYIKNESDNHHITFLAAQTEDKEIAGMMILKQFYPEESMCEIASQIFRKKYRGYGLALPFFQYGLELLKSRNYSAAYCLPVTFHDITQVLLYRTGLRAAGFILNVFDLDKITHSYDNGRNTKHSQAIQIMALDKQDAGTLYLPVEHQKFAGTVYESLGVNYSVHGGKMISEWGESGMPDYSDMTFSNDAVQSNLEIRVLGVGRDFEKRLLNLHRQFPLCRKQTASLLLNCNDCHAVKAYEISKKLGYFFTGLKPLCSEKEYMVLHNPGAVKIYFDDYIVSSEFASLLLYVKYCYERSQNMFFGLGKDG</sequence>
<dbReference type="Pfam" id="PF00583">
    <property type="entry name" value="Acetyltransf_1"/>
    <property type="match status" value="1"/>
</dbReference>
<dbReference type="SUPFAM" id="SSF55729">
    <property type="entry name" value="Acyl-CoA N-acyltransferases (Nat)"/>
    <property type="match status" value="1"/>
</dbReference>
<keyword evidence="3" id="KW-1185">Reference proteome</keyword>
<dbReference type="InterPro" id="IPR016181">
    <property type="entry name" value="Acyl_CoA_acyltransferase"/>
</dbReference>
<proteinExistence type="predicted"/>
<evidence type="ECO:0000259" key="1">
    <source>
        <dbReference type="PROSITE" id="PS51186"/>
    </source>
</evidence>
<dbReference type="PROSITE" id="PS51186">
    <property type="entry name" value="GNAT"/>
    <property type="match status" value="1"/>
</dbReference>
<dbReference type="RefSeq" id="WP_318063660.1">
    <property type="nucleotide sequence ID" value="NZ_JAWONS010000109.1"/>
</dbReference>
<reference evidence="2 3" key="1">
    <citation type="submission" date="2023-10" db="EMBL/GenBank/DDBJ databases">
        <title>A novel Glycoside Hydrolase 43-Like Enzyme from Clostrdium boliviensis is an Endo-xylanase, and a Candidate for Xylooligosaccharides Production from Different Xylan Substrates.</title>
        <authorList>
            <person name="Alvarez M.T."/>
            <person name="Rocabado-Villegas L.R."/>
            <person name="Salas-Veizaga D.M."/>
            <person name="Linares-Pasten J.A."/>
            <person name="Gudmundsdottir E.E."/>
            <person name="Hreggvidsson G.O."/>
            <person name="Adlercreutz P."/>
            <person name="Nordberg Karlsson E."/>
        </authorList>
    </citation>
    <scope>NUCLEOTIDE SEQUENCE [LARGE SCALE GENOMIC DNA]</scope>
    <source>
        <strain evidence="2 3">E-1</strain>
    </source>
</reference>
<evidence type="ECO:0000313" key="2">
    <source>
        <dbReference type="EMBL" id="MDW2797411.1"/>
    </source>
</evidence>
<dbReference type="EMBL" id="JAWONS010000109">
    <property type="protein sequence ID" value="MDW2797411.1"/>
    <property type="molecule type" value="Genomic_DNA"/>
</dbReference>
<organism evidence="2 3">
    <name type="scientific">Clostridium boliviensis</name>
    <dbReference type="NCBI Taxonomy" id="318465"/>
    <lineage>
        <taxon>Bacteria</taxon>
        <taxon>Bacillati</taxon>
        <taxon>Bacillota</taxon>
        <taxon>Clostridia</taxon>
        <taxon>Eubacteriales</taxon>
        <taxon>Clostridiaceae</taxon>
        <taxon>Clostridium</taxon>
    </lineage>
</organism>
<protein>
    <recommendedName>
        <fullName evidence="1">N-acetyltransferase domain-containing protein</fullName>
    </recommendedName>
</protein>
<comment type="caution">
    <text evidence="2">The sequence shown here is derived from an EMBL/GenBank/DDBJ whole genome shotgun (WGS) entry which is preliminary data.</text>
</comment>
<dbReference type="Gene3D" id="3.40.630.30">
    <property type="match status" value="1"/>
</dbReference>
<accession>A0ABU4GIH5</accession>
<evidence type="ECO:0000313" key="3">
    <source>
        <dbReference type="Proteomes" id="UP001276854"/>
    </source>
</evidence>
<gene>
    <name evidence="2" type="ORF">RZO55_07460</name>
</gene>
<feature type="domain" description="N-acetyltransferase" evidence="1">
    <location>
        <begin position="19"/>
        <end position="174"/>
    </location>
</feature>
<dbReference type="Proteomes" id="UP001276854">
    <property type="component" value="Unassembled WGS sequence"/>
</dbReference>